<dbReference type="AlphaFoldDB" id="A0A9P7FY31"/>
<dbReference type="OrthoDB" id="10261522at2759"/>
<dbReference type="PROSITE" id="PS51462">
    <property type="entry name" value="NUDIX"/>
    <property type="match status" value="1"/>
</dbReference>
<dbReference type="CDD" id="cd03676">
    <property type="entry name" value="NUDIX_Tnr3_like"/>
    <property type="match status" value="1"/>
</dbReference>
<comment type="caution">
    <text evidence="2">The sequence shown here is derived from an EMBL/GenBank/DDBJ whole genome shotgun (WGS) entry which is preliminary data.</text>
</comment>
<dbReference type="PANTHER" id="PTHR13622">
    <property type="entry name" value="THIAMIN PYROPHOSPHOKINASE"/>
    <property type="match status" value="1"/>
</dbReference>
<keyword evidence="3" id="KW-1185">Reference proteome</keyword>
<dbReference type="EMBL" id="JABCKI010005839">
    <property type="protein sequence ID" value="KAG5637330.1"/>
    <property type="molecule type" value="Genomic_DNA"/>
</dbReference>
<dbReference type="PANTHER" id="PTHR13622:SF8">
    <property type="entry name" value="THIAMIN PYROPHOSPHOKINASE 1"/>
    <property type="match status" value="1"/>
</dbReference>
<evidence type="ECO:0000259" key="1">
    <source>
        <dbReference type="PROSITE" id="PS51462"/>
    </source>
</evidence>
<dbReference type="Pfam" id="PF00293">
    <property type="entry name" value="NUDIX"/>
    <property type="match status" value="1"/>
</dbReference>
<accession>A0A9P7FY31</accession>
<dbReference type="Gene3D" id="3.90.79.10">
    <property type="entry name" value="Nucleoside Triphosphate Pyrophosphohydrolase"/>
    <property type="match status" value="1"/>
</dbReference>
<evidence type="ECO:0000313" key="3">
    <source>
        <dbReference type="Proteomes" id="UP000717328"/>
    </source>
</evidence>
<dbReference type="Proteomes" id="UP000717328">
    <property type="component" value="Unassembled WGS sequence"/>
</dbReference>
<reference evidence="2" key="2">
    <citation type="submission" date="2021-10" db="EMBL/GenBank/DDBJ databases">
        <title>Phylogenomics reveals ancestral predisposition of the termite-cultivated fungus Termitomyces towards a domesticated lifestyle.</title>
        <authorList>
            <person name="Auxier B."/>
            <person name="Grum-Grzhimaylo A."/>
            <person name="Cardenas M.E."/>
            <person name="Lodge J.D."/>
            <person name="Laessoe T."/>
            <person name="Pedersen O."/>
            <person name="Smith M.E."/>
            <person name="Kuyper T.W."/>
            <person name="Franco-Molano E.A."/>
            <person name="Baroni T.J."/>
            <person name="Aanen D.K."/>
        </authorList>
    </citation>
    <scope>NUCLEOTIDE SEQUENCE</scope>
    <source>
        <strain evidence="2">D49</strain>
    </source>
</reference>
<organism evidence="2 3">
    <name type="scientific">Sphagnurus paluster</name>
    <dbReference type="NCBI Taxonomy" id="117069"/>
    <lineage>
        <taxon>Eukaryota</taxon>
        <taxon>Fungi</taxon>
        <taxon>Dikarya</taxon>
        <taxon>Basidiomycota</taxon>
        <taxon>Agaricomycotina</taxon>
        <taxon>Agaricomycetes</taxon>
        <taxon>Agaricomycetidae</taxon>
        <taxon>Agaricales</taxon>
        <taxon>Tricholomatineae</taxon>
        <taxon>Lyophyllaceae</taxon>
        <taxon>Sphagnurus</taxon>
    </lineage>
</organism>
<dbReference type="InterPro" id="IPR000086">
    <property type="entry name" value="NUDIX_hydrolase_dom"/>
</dbReference>
<protein>
    <recommendedName>
        <fullName evidence="1">Nudix hydrolase domain-containing protein</fullName>
    </recommendedName>
</protein>
<reference evidence="2" key="1">
    <citation type="submission" date="2021-02" db="EMBL/GenBank/DDBJ databases">
        <authorList>
            <person name="Nieuwenhuis M."/>
            <person name="Van De Peppel L.J.J."/>
        </authorList>
    </citation>
    <scope>NUCLEOTIDE SEQUENCE</scope>
    <source>
        <strain evidence="2">D49</strain>
    </source>
</reference>
<evidence type="ECO:0000313" key="2">
    <source>
        <dbReference type="EMBL" id="KAG5637330.1"/>
    </source>
</evidence>
<dbReference type="InterPro" id="IPR015797">
    <property type="entry name" value="NUDIX_hydrolase-like_dom_sf"/>
</dbReference>
<dbReference type="SUPFAM" id="SSF55811">
    <property type="entry name" value="Nudix"/>
    <property type="match status" value="1"/>
</dbReference>
<dbReference type="GO" id="GO:0044715">
    <property type="term" value="F:8-oxo-dGDP phosphatase activity"/>
    <property type="evidence" value="ECO:0007669"/>
    <property type="project" value="TreeGrafter"/>
</dbReference>
<feature type="domain" description="Nudix hydrolase" evidence="1">
    <location>
        <begin position="236"/>
        <end position="386"/>
    </location>
</feature>
<gene>
    <name evidence="2" type="ORF">H0H81_004976</name>
</gene>
<proteinExistence type="predicted"/>
<name>A0A9P7FY31_9AGAR</name>
<sequence>MLCLTRLPASKRVVPYSTLTATRLFHHTVQVAQQRALRLPSSHPSLLPIVLSASNLFITPIPPARDTHIGGFNVATRTRSGDLVNHERVVPFYSSSRLTERRPVGYLRPEVAEIMLSVHSEAGEASPWDVLNGTDAYGDKTSAFGFSKEVESQGKGARTMHMEKLVKEWKKLGLFKEILKGSSNEAFPVFHHGPTAPVFIEKSDPLAFSIERAALPLFGFPNFGSLLIGTDKISLPKVPLTHIHPLTAYFRDKAGQTMLWIPRRSITKKTWPGALDVTVGGGIGIGQSARDTIVRECVEEASLPAHFVQAHARSVGLLPFPNRKPSGWLLPGYYYLFEMELPSDGSIKPCVNPADGEVDNFELMDMETVLRNLLEGVFKPSSALAVVEFFIRHGFITEDSDPNFTQVCRALRRDVM</sequence>